<accession>A0A4Y1X5F8</accession>
<evidence type="ECO:0000313" key="3">
    <source>
        <dbReference type="EMBL" id="BBL07558.1"/>
    </source>
</evidence>
<dbReference type="SUPFAM" id="SSF54106">
    <property type="entry name" value="LysM domain"/>
    <property type="match status" value="3"/>
</dbReference>
<gene>
    <name evidence="3" type="ORF">A5CPEGH6_21960</name>
</gene>
<dbReference type="CDD" id="cd00118">
    <property type="entry name" value="LysM"/>
    <property type="match status" value="3"/>
</dbReference>
<evidence type="ECO:0000256" key="1">
    <source>
        <dbReference type="SAM" id="SignalP"/>
    </source>
</evidence>
<dbReference type="Pfam" id="PF01476">
    <property type="entry name" value="LysM"/>
    <property type="match status" value="3"/>
</dbReference>
<dbReference type="PROSITE" id="PS51782">
    <property type="entry name" value="LYSM"/>
    <property type="match status" value="2"/>
</dbReference>
<reference evidence="4" key="1">
    <citation type="submission" date="2019-06" db="EMBL/GenBank/DDBJ databases">
        <title>Alistipes onderdonkii subsp. vulgaris subsp. nov., Alistipes dispar sp. nov. and Alistipes communis sp. nov., isolated from human faeces, and creation of Alistipes onderdonkii subsp. onderdonkii subsp. nov.</title>
        <authorList>
            <person name="Sakamoto M."/>
            <person name="Ikeyama N."/>
            <person name="Ogata Y."/>
            <person name="Suda W."/>
            <person name="Iino T."/>
            <person name="Hattori M."/>
            <person name="Ohkuma M."/>
        </authorList>
    </citation>
    <scope>NUCLEOTIDE SEQUENCE [LARGE SCALE GENOMIC DNA]</scope>
    <source>
        <strain evidence="4">5CPEGH6</strain>
    </source>
</reference>
<dbReference type="InterPro" id="IPR028082">
    <property type="entry name" value="Peripla_BP_I"/>
</dbReference>
<evidence type="ECO:0000259" key="2">
    <source>
        <dbReference type="PROSITE" id="PS51782"/>
    </source>
</evidence>
<dbReference type="OrthoDB" id="2149800at2"/>
<keyword evidence="4" id="KW-1185">Reference proteome</keyword>
<dbReference type="GeneID" id="98674183"/>
<dbReference type="RefSeq" id="WP_141429716.1">
    <property type="nucleotide sequence ID" value="NZ_AP019736.1"/>
</dbReference>
<dbReference type="Gene3D" id="3.40.50.2300">
    <property type="match status" value="2"/>
</dbReference>
<dbReference type="InterPro" id="IPR036779">
    <property type="entry name" value="LysM_dom_sf"/>
</dbReference>
<sequence>MKRLCATLLLAAWGFCALAAGEKSRTIVYINGAKYYIHAVQPGETLYGLAKLYGVGEKVIVENNPALAEGLKSAANIRIPVVAEVSPEKDRKSERKLRKTFDFHFVTKGETLYAISRQYEIPVKTIIGDNPGIDPTHLRPGERILIRRKQIGSEDEAGSIEQWEEYRRSLNSVADEGTAYHIVHPGETFYSLSRRFGITEAELGALNGGMTPADLKAGAMIKVPGGPDRMAALPSDSLTLRDSLSSLRPDSAAAVEFRALRRGEPLDIALLLPLEVGGAANPNYLEFYQGFLLGLDSVKRLGYSVNVGLYDTGRSPERIRQIVADETFRQADLVVGPVYETGLQPVLRFAEEKGIPVVSPLAHIERENSDVLFQLAPDPAHKYDKVADLVGPGKRVTLIATASTDREFEREMLALLEGRQYERYVFRNARSASGSGGNSPSDLTPLLENKDDNVFIILSDDEVEVDRILAALASADTNLTSRGRTAPRFTVLGNVRWNRYNNIDRTMFFKDRVVFISTYHAKRDAQAVTAFDSAYIRAFGTLPTLYSYRGYDSALIFAPAMYGEIEYDLEGRSYTPLQTTYRFGQPAGRSNHVNGNWTRVDYNKNFTITIQ</sequence>
<dbReference type="AlphaFoldDB" id="A0A4Y1X5F8"/>
<feature type="domain" description="LysM" evidence="2">
    <location>
        <begin position="179"/>
        <end position="223"/>
    </location>
</feature>
<dbReference type="PANTHER" id="PTHR33734">
    <property type="entry name" value="LYSM DOMAIN-CONTAINING GPI-ANCHORED PROTEIN 2"/>
    <property type="match status" value="1"/>
</dbReference>
<organism evidence="3 4">
    <name type="scientific">Alistipes dispar</name>
    <dbReference type="NCBI Taxonomy" id="2585119"/>
    <lineage>
        <taxon>Bacteria</taxon>
        <taxon>Pseudomonadati</taxon>
        <taxon>Bacteroidota</taxon>
        <taxon>Bacteroidia</taxon>
        <taxon>Bacteroidales</taxon>
        <taxon>Rikenellaceae</taxon>
        <taxon>Alistipes</taxon>
    </lineage>
</organism>
<proteinExistence type="predicted"/>
<keyword evidence="1" id="KW-0732">Signal</keyword>
<dbReference type="PANTHER" id="PTHR33734:SF22">
    <property type="entry name" value="MEMBRANE-BOUND LYTIC MUREIN TRANSGLYCOSYLASE D"/>
    <property type="match status" value="1"/>
</dbReference>
<dbReference type="CDD" id="cd06268">
    <property type="entry name" value="PBP1_ABC_transporter_LIVBP-like"/>
    <property type="match status" value="1"/>
</dbReference>
<dbReference type="Gene3D" id="3.10.350.10">
    <property type="entry name" value="LysM domain"/>
    <property type="match status" value="3"/>
</dbReference>
<name>A0A4Y1X5F8_9BACT</name>
<dbReference type="InterPro" id="IPR018392">
    <property type="entry name" value="LysM"/>
</dbReference>
<dbReference type="Proteomes" id="UP000319374">
    <property type="component" value="Chromosome"/>
</dbReference>
<feature type="domain" description="LysM" evidence="2">
    <location>
        <begin position="102"/>
        <end position="146"/>
    </location>
</feature>
<dbReference type="KEGG" id="ada:A5CPEGH6_21960"/>
<protein>
    <recommendedName>
        <fullName evidence="2">LysM domain-containing protein</fullName>
    </recommendedName>
</protein>
<dbReference type="SUPFAM" id="SSF53822">
    <property type="entry name" value="Periplasmic binding protein-like I"/>
    <property type="match status" value="1"/>
</dbReference>
<feature type="chain" id="PRO_5021430457" description="LysM domain-containing protein" evidence="1">
    <location>
        <begin position="20"/>
        <end position="611"/>
    </location>
</feature>
<dbReference type="SMART" id="SM00257">
    <property type="entry name" value="LysM"/>
    <property type="match status" value="3"/>
</dbReference>
<dbReference type="EMBL" id="AP019736">
    <property type="protein sequence ID" value="BBL07558.1"/>
    <property type="molecule type" value="Genomic_DNA"/>
</dbReference>
<evidence type="ECO:0000313" key="4">
    <source>
        <dbReference type="Proteomes" id="UP000319374"/>
    </source>
</evidence>
<feature type="signal peptide" evidence="1">
    <location>
        <begin position="1"/>
        <end position="19"/>
    </location>
</feature>